<name>A0AAD5YTB7_9AGAR</name>
<sequence length="498" mass="56165">MWAVYLLAISVTIIAYRLSLNRNKHLPPGPKPHFLLGNLFDVPTDAAWKVYAEWGKKYGDIIYFSVMQKSVIVINSASIAHDLLDKRSAIYSCRPHVPMAGDVIGWNWALPLVPYGEKFRRHRKYLSQYFAKQCLPNYYPIQLKEARRLLNDLLDDPDNYRQHIERLAGAVIMEIVYGHEVKSFDDEFLQVASKGGRTIAAAGAVGAHIVDLIPPLRFIPDWLPGAGFKRLPPGTREDLIAMRDVPFNHVKEKMKAGTARPSYTSTLLEETKFQDEEGIRDTAGNSYSAGFDTTLSALMTAVIALVLDPVIQARAQAELDSVIGRNRLPEFSDRDKLPFIHCIINETFRWGATTPVGVPHRLTQDDTYNGYFLPAGTTIIANAWAMLHDPTMFPDPERFDPDRWLVGEGRTPPPLDPRGPAFGTCPGKDIAENTIWIVIVSMLYCFKLTPGLDENGKEIHIDNKHTEHSVRHPKPFKCAIKPRRPNTATLIRDAQEYQ</sequence>
<dbReference type="SUPFAM" id="SSF48264">
    <property type="entry name" value="Cytochrome P450"/>
    <property type="match status" value="1"/>
</dbReference>
<evidence type="ECO:0000256" key="8">
    <source>
        <dbReference type="ARBA" id="ARBA00023033"/>
    </source>
</evidence>
<keyword evidence="4 9" id="KW-0349">Heme</keyword>
<dbReference type="Pfam" id="PF00067">
    <property type="entry name" value="p450"/>
    <property type="match status" value="1"/>
</dbReference>
<keyword evidence="7 9" id="KW-0408">Iron</keyword>
<dbReference type="GO" id="GO:0004497">
    <property type="term" value="F:monooxygenase activity"/>
    <property type="evidence" value="ECO:0007669"/>
    <property type="project" value="UniProtKB-KW"/>
</dbReference>
<comment type="cofactor">
    <cofactor evidence="1 9">
        <name>heme</name>
        <dbReference type="ChEBI" id="CHEBI:30413"/>
    </cofactor>
</comment>
<feature type="binding site" description="axial binding residue" evidence="9">
    <location>
        <position position="425"/>
    </location>
    <ligand>
        <name>heme</name>
        <dbReference type="ChEBI" id="CHEBI:30413"/>
    </ligand>
    <ligandPart>
        <name>Fe</name>
        <dbReference type="ChEBI" id="CHEBI:18248"/>
    </ligandPart>
</feature>
<dbReference type="InterPro" id="IPR001128">
    <property type="entry name" value="Cyt_P450"/>
</dbReference>
<dbReference type="InterPro" id="IPR002401">
    <property type="entry name" value="Cyt_P450_E_grp-I"/>
</dbReference>
<dbReference type="GO" id="GO:0005506">
    <property type="term" value="F:iron ion binding"/>
    <property type="evidence" value="ECO:0007669"/>
    <property type="project" value="InterPro"/>
</dbReference>
<evidence type="ECO:0000256" key="9">
    <source>
        <dbReference type="PIRSR" id="PIRSR602401-1"/>
    </source>
</evidence>
<dbReference type="GO" id="GO:0016705">
    <property type="term" value="F:oxidoreductase activity, acting on paired donors, with incorporation or reduction of molecular oxygen"/>
    <property type="evidence" value="ECO:0007669"/>
    <property type="project" value="InterPro"/>
</dbReference>
<keyword evidence="11" id="KW-1185">Reference proteome</keyword>
<proteinExistence type="inferred from homology"/>
<comment type="pathway">
    <text evidence="2">Secondary metabolite biosynthesis.</text>
</comment>
<evidence type="ECO:0000256" key="2">
    <source>
        <dbReference type="ARBA" id="ARBA00005179"/>
    </source>
</evidence>
<comment type="similarity">
    <text evidence="3">Belongs to the cytochrome P450 family.</text>
</comment>
<dbReference type="Proteomes" id="UP001213000">
    <property type="component" value="Unassembled WGS sequence"/>
</dbReference>
<keyword evidence="8" id="KW-0503">Monooxygenase</keyword>
<reference evidence="10" key="1">
    <citation type="submission" date="2022-07" db="EMBL/GenBank/DDBJ databases">
        <title>Genome Sequence of Leucocoprinus birnbaumii.</title>
        <authorList>
            <person name="Buettner E."/>
        </authorList>
    </citation>
    <scope>NUCLEOTIDE SEQUENCE</scope>
    <source>
        <strain evidence="10">VT141</strain>
    </source>
</reference>
<protein>
    <recommendedName>
        <fullName evidence="12">Cytochrome P450</fullName>
    </recommendedName>
</protein>
<dbReference type="CDD" id="cd11065">
    <property type="entry name" value="CYP64-like"/>
    <property type="match status" value="1"/>
</dbReference>
<organism evidence="10 11">
    <name type="scientific">Leucocoprinus birnbaumii</name>
    <dbReference type="NCBI Taxonomy" id="56174"/>
    <lineage>
        <taxon>Eukaryota</taxon>
        <taxon>Fungi</taxon>
        <taxon>Dikarya</taxon>
        <taxon>Basidiomycota</taxon>
        <taxon>Agaricomycotina</taxon>
        <taxon>Agaricomycetes</taxon>
        <taxon>Agaricomycetidae</taxon>
        <taxon>Agaricales</taxon>
        <taxon>Agaricineae</taxon>
        <taxon>Agaricaceae</taxon>
        <taxon>Leucocoprinus</taxon>
    </lineage>
</organism>
<dbReference type="EMBL" id="JANIEX010000768">
    <property type="protein sequence ID" value="KAJ3563355.1"/>
    <property type="molecule type" value="Genomic_DNA"/>
</dbReference>
<gene>
    <name evidence="10" type="ORF">NP233_g8990</name>
</gene>
<accession>A0AAD5YTB7</accession>
<dbReference type="AlphaFoldDB" id="A0AAD5YTB7"/>
<evidence type="ECO:0000313" key="10">
    <source>
        <dbReference type="EMBL" id="KAJ3563355.1"/>
    </source>
</evidence>
<evidence type="ECO:0000256" key="5">
    <source>
        <dbReference type="ARBA" id="ARBA00022723"/>
    </source>
</evidence>
<dbReference type="PANTHER" id="PTHR46300">
    <property type="entry name" value="P450, PUTATIVE (EUROFUNG)-RELATED-RELATED"/>
    <property type="match status" value="1"/>
</dbReference>
<evidence type="ECO:0000313" key="11">
    <source>
        <dbReference type="Proteomes" id="UP001213000"/>
    </source>
</evidence>
<evidence type="ECO:0000256" key="7">
    <source>
        <dbReference type="ARBA" id="ARBA00023004"/>
    </source>
</evidence>
<keyword evidence="6" id="KW-0560">Oxidoreductase</keyword>
<keyword evidence="5 9" id="KW-0479">Metal-binding</keyword>
<dbReference type="PANTHER" id="PTHR46300:SF7">
    <property type="entry name" value="P450, PUTATIVE (EUROFUNG)-RELATED"/>
    <property type="match status" value="1"/>
</dbReference>
<evidence type="ECO:0000256" key="1">
    <source>
        <dbReference type="ARBA" id="ARBA00001971"/>
    </source>
</evidence>
<dbReference type="GO" id="GO:0020037">
    <property type="term" value="F:heme binding"/>
    <property type="evidence" value="ECO:0007669"/>
    <property type="project" value="InterPro"/>
</dbReference>
<evidence type="ECO:0000256" key="3">
    <source>
        <dbReference type="ARBA" id="ARBA00010617"/>
    </source>
</evidence>
<dbReference type="PRINTS" id="PR00463">
    <property type="entry name" value="EP450I"/>
</dbReference>
<dbReference type="Gene3D" id="1.10.630.10">
    <property type="entry name" value="Cytochrome P450"/>
    <property type="match status" value="1"/>
</dbReference>
<evidence type="ECO:0000256" key="4">
    <source>
        <dbReference type="ARBA" id="ARBA00022617"/>
    </source>
</evidence>
<comment type="caution">
    <text evidence="10">The sequence shown here is derived from an EMBL/GenBank/DDBJ whole genome shotgun (WGS) entry which is preliminary data.</text>
</comment>
<dbReference type="InterPro" id="IPR050364">
    <property type="entry name" value="Cytochrome_P450_fung"/>
</dbReference>
<dbReference type="InterPro" id="IPR036396">
    <property type="entry name" value="Cyt_P450_sf"/>
</dbReference>
<evidence type="ECO:0000256" key="6">
    <source>
        <dbReference type="ARBA" id="ARBA00023002"/>
    </source>
</evidence>
<evidence type="ECO:0008006" key="12">
    <source>
        <dbReference type="Google" id="ProtNLM"/>
    </source>
</evidence>